<protein>
    <submittedName>
        <fullName evidence="1">Uncharacterized protein</fullName>
    </submittedName>
</protein>
<dbReference type="KEGG" id="xop:PXO_01425"/>
<name>A0A0K0GMA9_XANOP</name>
<evidence type="ECO:0000313" key="1">
    <source>
        <dbReference type="EMBL" id="ACD59956.1"/>
    </source>
</evidence>
<accession>A0A0K0GMA9</accession>
<dbReference type="AlphaFoldDB" id="A0A0K0GMA9"/>
<reference evidence="1 2" key="1">
    <citation type="journal article" date="2008" name="BMC Genomics">
        <title>Genome sequence and rapid evolution of the rice pathogen Xanthomonas oryzae pv. oryzae PXO99A.</title>
        <authorList>
            <person name="Salzberg S.L."/>
            <person name="Sommer D.D."/>
            <person name="Schatz M.C."/>
            <person name="Phillippy A.M."/>
            <person name="Rabinowicz P.D."/>
            <person name="Tsuge S."/>
            <person name="Furutani A."/>
            <person name="Ochiai H."/>
            <person name="Delcher A.L."/>
            <person name="Kelley D."/>
            <person name="Madupu R."/>
            <person name="Puiu D."/>
            <person name="Radune D."/>
            <person name="Shumway M."/>
            <person name="Trapnell C."/>
            <person name="Aparna G."/>
            <person name="Jha G."/>
            <person name="Pandey A."/>
            <person name="Patil P.B."/>
            <person name="Ishihara H."/>
            <person name="Meyer D.F."/>
            <person name="Szurek B."/>
            <person name="Verdier V."/>
            <person name="Koebnik R."/>
            <person name="Dow J.M."/>
            <person name="Ryan R.P."/>
            <person name="Hirata H."/>
            <person name="Tsuyumu S."/>
            <person name="Won Lee S."/>
            <person name="Seo Y.S."/>
            <person name="Sriariyanum M."/>
            <person name="Ronald P.C."/>
            <person name="Sonti R.V."/>
            <person name="Van Sluys M.A."/>
            <person name="Leach J.E."/>
            <person name="White F.F."/>
            <person name="Bogdanove A.J."/>
        </authorList>
    </citation>
    <scope>NUCLEOTIDE SEQUENCE [LARGE SCALE GENOMIC DNA]</scope>
    <source>
        <strain evidence="1 2">PXO99A</strain>
    </source>
</reference>
<sequence>MISDGYARVKPSLELSAAAAVFSMQIASARNIQCVFDIASAAKRR</sequence>
<dbReference type="EMBL" id="CP000967">
    <property type="protein sequence ID" value="ACD59956.1"/>
    <property type="molecule type" value="Genomic_DNA"/>
</dbReference>
<proteinExistence type="predicted"/>
<dbReference type="HOGENOM" id="CLU_3207017_0_0_6"/>
<gene>
    <name evidence="1" type="ordered locus">PXO_01425</name>
</gene>
<dbReference type="Proteomes" id="UP000001740">
    <property type="component" value="Chromosome"/>
</dbReference>
<evidence type="ECO:0000313" key="2">
    <source>
        <dbReference type="Proteomes" id="UP000001740"/>
    </source>
</evidence>
<organism evidence="1 2">
    <name type="scientific">Xanthomonas oryzae pv. oryzae (strain PXO99A)</name>
    <dbReference type="NCBI Taxonomy" id="360094"/>
    <lineage>
        <taxon>Bacteria</taxon>
        <taxon>Pseudomonadati</taxon>
        <taxon>Pseudomonadota</taxon>
        <taxon>Gammaproteobacteria</taxon>
        <taxon>Lysobacterales</taxon>
        <taxon>Lysobacteraceae</taxon>
        <taxon>Xanthomonas</taxon>
    </lineage>
</organism>